<accession>H1FVU2</accession>
<name>B6BKT0_SULGG</name>
<organism evidence="1 2">
    <name type="scientific">Sulfurimonas gotlandica (strain DSM 19862 / JCM 16533 / GD1)</name>
    <dbReference type="NCBI Taxonomy" id="929558"/>
    <lineage>
        <taxon>Bacteria</taxon>
        <taxon>Pseudomonadati</taxon>
        <taxon>Campylobacterota</taxon>
        <taxon>Epsilonproteobacteria</taxon>
        <taxon>Campylobacterales</taxon>
        <taxon>Sulfurimonadaceae</taxon>
        <taxon>Sulfurimonas</taxon>
    </lineage>
</organism>
<dbReference type="STRING" id="929558.SMGD1_0613"/>
<accession>B6BKT0</accession>
<evidence type="ECO:0008006" key="3">
    <source>
        <dbReference type="Google" id="ProtNLM"/>
    </source>
</evidence>
<keyword evidence="2" id="KW-1185">Reference proteome</keyword>
<proteinExistence type="predicted"/>
<protein>
    <recommendedName>
        <fullName evidence="3">Thiamine biosynthesis protein ThiF</fullName>
    </recommendedName>
</protein>
<sequence>MTHGFDLNDPLICEGIIGDGCGGGRLFMVEQNTLKAYDPTTKESHVLLEDIVKPLSISKSVCIVTVVCEDETIEFDLSAMRKI</sequence>
<dbReference type="PATRIC" id="fig|929558.5.peg.612"/>
<dbReference type="RefSeq" id="WP_008337661.1">
    <property type="nucleotide sequence ID" value="NZ_AFRZ01000001.1"/>
</dbReference>
<dbReference type="OrthoDB" id="5334943at2"/>
<comment type="caution">
    <text evidence="1">The sequence shown here is derived from an EMBL/GenBank/DDBJ whole genome shotgun (WGS) entry which is preliminary data.</text>
</comment>
<gene>
    <name evidence="1" type="ORF">SMGD1_0613</name>
</gene>
<dbReference type="EMBL" id="AFRZ01000001">
    <property type="protein sequence ID" value="EHP29140.1"/>
    <property type="molecule type" value="Genomic_DNA"/>
</dbReference>
<dbReference type="Proteomes" id="UP000006431">
    <property type="component" value="Unassembled WGS sequence"/>
</dbReference>
<reference evidence="1 2" key="1">
    <citation type="journal article" date="2012" name="Proc. Natl. Acad. Sci. U.S.A.">
        <title>Genome and physiology of a model Epsilonproteobacterium responsible for sulfide detoxification in marine oxygen depletion zones.</title>
        <authorList>
            <person name="Grote J."/>
            <person name="Schott T."/>
            <person name="Bruckner C.G."/>
            <person name="Glockner F.O."/>
            <person name="Jost G."/>
            <person name="Teeling H."/>
            <person name="Labrenz M."/>
            <person name="Jurgens K."/>
        </authorList>
    </citation>
    <scope>NUCLEOTIDE SEQUENCE [LARGE SCALE GENOMIC DNA]</scope>
    <source>
        <strain evidence="1 2">GD1</strain>
    </source>
</reference>
<dbReference type="AlphaFoldDB" id="B6BKT0"/>
<evidence type="ECO:0000313" key="1">
    <source>
        <dbReference type="EMBL" id="EHP29140.1"/>
    </source>
</evidence>
<dbReference type="HOGENOM" id="CLU_2541333_0_0_7"/>
<evidence type="ECO:0000313" key="2">
    <source>
        <dbReference type="Proteomes" id="UP000006431"/>
    </source>
</evidence>